<dbReference type="EMBL" id="LAOO01000001">
    <property type="protein sequence ID" value="KJW00453.1"/>
    <property type="molecule type" value="Genomic_DNA"/>
</dbReference>
<proteinExistence type="predicted"/>
<protein>
    <submittedName>
        <fullName evidence="2">Uncharacterized protein</fullName>
    </submittedName>
</protein>
<keyword evidence="1" id="KW-0812">Transmembrane</keyword>
<keyword evidence="1" id="KW-0472">Membrane</keyword>
<gene>
    <name evidence="2" type="ORF">RPATATE_0344</name>
</gene>
<keyword evidence="1" id="KW-1133">Transmembrane helix</keyword>
<comment type="caution">
    <text evidence="2">The sequence shown here is derived from an EMBL/GenBank/DDBJ whole genome shotgun (WGS) entry which is preliminary data.</text>
</comment>
<dbReference type="Proteomes" id="UP000035491">
    <property type="component" value="Unassembled WGS sequence"/>
</dbReference>
<keyword evidence="3" id="KW-1185">Reference proteome</keyword>
<accession>A0ABR5DP23</accession>
<feature type="transmembrane region" description="Helical" evidence="1">
    <location>
        <begin position="22"/>
        <end position="40"/>
    </location>
</feature>
<sequence length="124" mass="13122">MNAVPAERSGGAAALQETAYELGNVLGIAVIVSITSLYIYSNNLVMPHGVSVSIAEIAHDSIGEGIIIAQQLPPSFAYELIKDVNITFINAFNIVGIILGIIMLILAGVIMYVLPPFKVSTSLH</sequence>
<feature type="transmembrane region" description="Helical" evidence="1">
    <location>
        <begin position="91"/>
        <end position="114"/>
    </location>
</feature>
<evidence type="ECO:0000313" key="2">
    <source>
        <dbReference type="EMBL" id="KJW00453.1"/>
    </source>
</evidence>
<name>A0ABR5DP23_RICPA</name>
<reference evidence="2 3" key="1">
    <citation type="submission" date="2015-02" db="EMBL/GenBank/DDBJ databases">
        <title>Genome Sequencing of Rickettsiales.</title>
        <authorList>
            <person name="Daugherty S.C."/>
            <person name="Su Q."/>
            <person name="Abolude K."/>
            <person name="Beier-Sexton M."/>
            <person name="Carlyon J.A."/>
            <person name="Carter R."/>
            <person name="Day N.P."/>
            <person name="Dumler S.J."/>
            <person name="Dyachenko V."/>
            <person name="Godinez A."/>
            <person name="Kurtti T.J."/>
            <person name="Lichay M."/>
            <person name="Mullins K.E."/>
            <person name="Ott S."/>
            <person name="Pappas-Brown V."/>
            <person name="Paris D.H."/>
            <person name="Patel P."/>
            <person name="Richards A.L."/>
            <person name="Sadzewicz L."/>
            <person name="Sears K."/>
            <person name="Seidman D."/>
            <person name="Sengamalay N."/>
            <person name="Stenos J."/>
            <person name="Tallon L.J."/>
            <person name="Vincent G."/>
            <person name="Fraser C.M."/>
            <person name="Munderloh U."/>
            <person name="Dunning-Hotopp J.C."/>
        </authorList>
    </citation>
    <scope>NUCLEOTIDE SEQUENCE [LARGE SCALE GENOMIC DNA]</scope>
    <source>
        <strain evidence="2 3">Tate's Hell</strain>
    </source>
</reference>
<organism evidence="2 3">
    <name type="scientific">Rickettsia parkeri str. Tate's Hell</name>
    <dbReference type="NCBI Taxonomy" id="1359189"/>
    <lineage>
        <taxon>Bacteria</taxon>
        <taxon>Pseudomonadati</taxon>
        <taxon>Pseudomonadota</taxon>
        <taxon>Alphaproteobacteria</taxon>
        <taxon>Rickettsiales</taxon>
        <taxon>Rickettsiaceae</taxon>
        <taxon>Rickettsieae</taxon>
        <taxon>Rickettsia</taxon>
        <taxon>spotted fever group</taxon>
    </lineage>
</organism>
<evidence type="ECO:0000313" key="3">
    <source>
        <dbReference type="Proteomes" id="UP000035491"/>
    </source>
</evidence>
<evidence type="ECO:0000256" key="1">
    <source>
        <dbReference type="SAM" id="Phobius"/>
    </source>
</evidence>